<dbReference type="SUPFAM" id="SSF54637">
    <property type="entry name" value="Thioesterase/thiol ester dehydrase-isomerase"/>
    <property type="match status" value="1"/>
</dbReference>
<protein>
    <submittedName>
        <fullName evidence="4">Thioesterase</fullName>
    </submittedName>
</protein>
<dbReference type="RefSeq" id="WP_099383503.1">
    <property type="nucleotide sequence ID" value="NZ_PEBD01000010.1"/>
</dbReference>
<feature type="domain" description="Acyl-CoA thioesterase-like C-terminal" evidence="3">
    <location>
        <begin position="137"/>
        <end position="245"/>
    </location>
</feature>
<evidence type="ECO:0000259" key="3">
    <source>
        <dbReference type="Pfam" id="PF20789"/>
    </source>
</evidence>
<dbReference type="InterPro" id="IPR049449">
    <property type="entry name" value="TesB_ACOT8-like_N"/>
</dbReference>
<dbReference type="CDD" id="cd03443">
    <property type="entry name" value="PaaI_thioesterase"/>
    <property type="match status" value="1"/>
</dbReference>
<accession>A0A2G3PH58</accession>
<evidence type="ECO:0000256" key="1">
    <source>
        <dbReference type="SAM" id="MobiDB-lite"/>
    </source>
</evidence>
<evidence type="ECO:0000313" key="4">
    <source>
        <dbReference type="EMBL" id="PHV65073.1"/>
    </source>
</evidence>
<dbReference type="Pfam" id="PF20789">
    <property type="entry name" value="4HBT_3C"/>
    <property type="match status" value="1"/>
</dbReference>
<dbReference type="EMBL" id="PEBD01000010">
    <property type="protein sequence ID" value="PHV65073.1"/>
    <property type="molecule type" value="Genomic_DNA"/>
</dbReference>
<evidence type="ECO:0000259" key="2">
    <source>
        <dbReference type="Pfam" id="PF13622"/>
    </source>
</evidence>
<reference evidence="4 5" key="1">
    <citation type="submission" date="2017-10" db="EMBL/GenBank/DDBJ databases">
        <title>The draft genome sequence of Williamsia sp. BULT 1.1 isolated from the semi-arid grassland soils from South Africa.</title>
        <authorList>
            <person name="Kabwe M.H."/>
            <person name="Govender N."/>
            <person name="Mutseka Lunga P."/>
            <person name="Vikram S."/>
            <person name="Makhalanyane T.P."/>
        </authorList>
    </citation>
    <scope>NUCLEOTIDE SEQUENCE [LARGE SCALE GENOMIC DNA]</scope>
    <source>
        <strain evidence="4 5">BULT 1.1</strain>
    </source>
</reference>
<dbReference type="Pfam" id="PF13622">
    <property type="entry name" value="4HBT_3"/>
    <property type="match status" value="1"/>
</dbReference>
<feature type="domain" description="Acyl-CoA thioesterase-like N-terminal HotDog" evidence="2">
    <location>
        <begin position="25"/>
        <end position="106"/>
    </location>
</feature>
<feature type="region of interest" description="Disordered" evidence="1">
    <location>
        <begin position="111"/>
        <end position="132"/>
    </location>
</feature>
<gene>
    <name evidence="4" type="ORF">CSW57_14600</name>
</gene>
<evidence type="ECO:0000313" key="5">
    <source>
        <dbReference type="Proteomes" id="UP000225108"/>
    </source>
</evidence>
<name>A0A2G3PH58_WILMA</name>
<dbReference type="InterPro" id="IPR029069">
    <property type="entry name" value="HotDog_dom_sf"/>
</dbReference>
<dbReference type="Proteomes" id="UP000225108">
    <property type="component" value="Unassembled WGS sequence"/>
</dbReference>
<sequence>MPEPRSFFVPGDDDSTLIPTKWSSSAWGPDQLNGPAVCAVAARAIEREFADPDFVPARITIDLFKAARNRPTVVTTSLVRSGRRIIVADAEVRQDDVTVARATAVFLRRSAPPPGAEWQPSGTFTPPTDESEDITLRHPWLQSGDADWTRDIGSHQNASRKRAWSTAMPVLPNEPASPFVHAVQSAESTSLVTNLGTDGIGYINCDLTMALSRMPEGAELGIEADSHITADGISVGTATLYDRKGPYGTGMVTAVSNPAAQIDFASRSRLV</sequence>
<dbReference type="InterPro" id="IPR049450">
    <property type="entry name" value="ACOT8-like_C"/>
</dbReference>
<comment type="caution">
    <text evidence="4">The sequence shown here is derived from an EMBL/GenBank/DDBJ whole genome shotgun (WGS) entry which is preliminary data.</text>
</comment>
<dbReference type="InterPro" id="IPR042171">
    <property type="entry name" value="Acyl-CoA_hotdog"/>
</dbReference>
<proteinExistence type="predicted"/>
<organism evidence="4 5">
    <name type="scientific">Williamsia marianensis</name>
    <dbReference type="NCBI Taxonomy" id="85044"/>
    <lineage>
        <taxon>Bacteria</taxon>
        <taxon>Bacillati</taxon>
        <taxon>Actinomycetota</taxon>
        <taxon>Actinomycetes</taxon>
        <taxon>Mycobacteriales</taxon>
        <taxon>Nocardiaceae</taxon>
        <taxon>Williamsia</taxon>
    </lineage>
</organism>
<dbReference type="Gene3D" id="2.40.160.210">
    <property type="entry name" value="Acyl-CoA thioesterase, double hotdog domain"/>
    <property type="match status" value="1"/>
</dbReference>
<dbReference type="AlphaFoldDB" id="A0A2G3PH58"/>